<organism evidence="2 3">
    <name type="scientific">Pseudomonas anguilliseptica</name>
    <dbReference type="NCBI Taxonomy" id="53406"/>
    <lineage>
        <taxon>Bacteria</taxon>
        <taxon>Pseudomonadati</taxon>
        <taxon>Pseudomonadota</taxon>
        <taxon>Gammaproteobacteria</taxon>
        <taxon>Pseudomonadales</taxon>
        <taxon>Pseudomonadaceae</taxon>
        <taxon>Pseudomonas</taxon>
    </lineage>
</organism>
<dbReference type="InterPro" id="IPR036518">
    <property type="entry name" value="CobE/GbiG_C_sf"/>
</dbReference>
<dbReference type="AlphaFoldDB" id="A0A1H4VLT2"/>
<sequence>MMPSPADTRPAAIIQVVAGLGCRSGCSVEDLSTLLIHSLQAYGLTVDNLAGLASIAHKRDEPSLLALAQRLGLQLNCFSAEELQPYQHLVQGSPLTLAATGSPAVAEPCALTLAERLGGQPARLLGEKTRNASATCALASIAPKDLS</sequence>
<dbReference type="PANTHER" id="PTHR37477:SF1">
    <property type="entry name" value="COBALT-PRECORRIN-5A HYDROLASE"/>
    <property type="match status" value="1"/>
</dbReference>
<reference evidence="3" key="1">
    <citation type="submission" date="2016-10" db="EMBL/GenBank/DDBJ databases">
        <authorList>
            <person name="Varghese N."/>
            <person name="Submissions S."/>
        </authorList>
    </citation>
    <scope>NUCLEOTIDE SEQUENCE [LARGE SCALE GENOMIC DNA]</scope>
    <source>
        <strain evidence="3">DSM 12111</strain>
    </source>
</reference>
<evidence type="ECO:0000259" key="1">
    <source>
        <dbReference type="Pfam" id="PF01890"/>
    </source>
</evidence>
<gene>
    <name evidence="2" type="ORF">SAMN05421553_1503</name>
</gene>
<dbReference type="EMBL" id="FNSC01000001">
    <property type="protein sequence ID" value="SEC82059.1"/>
    <property type="molecule type" value="Genomic_DNA"/>
</dbReference>
<evidence type="ECO:0000313" key="3">
    <source>
        <dbReference type="Proteomes" id="UP000242849"/>
    </source>
</evidence>
<dbReference type="InterPro" id="IPR002750">
    <property type="entry name" value="CobE/GbiG_C"/>
</dbReference>
<dbReference type="PANTHER" id="PTHR37477">
    <property type="entry name" value="COBALT-PRECORRIN-5A HYDROLASE"/>
    <property type="match status" value="1"/>
</dbReference>
<dbReference type="STRING" id="53406.SAMN05421553_1503"/>
<feature type="domain" description="CobE/GbiG C-terminal" evidence="1">
    <location>
        <begin position="16"/>
        <end position="139"/>
    </location>
</feature>
<dbReference type="Pfam" id="PF01890">
    <property type="entry name" value="CbiG_C"/>
    <property type="match status" value="1"/>
</dbReference>
<name>A0A1H4VLT2_PSEAG</name>
<dbReference type="OrthoDB" id="9781023at2"/>
<dbReference type="Gene3D" id="3.30.420.180">
    <property type="entry name" value="CobE/GbiG C-terminal domain"/>
    <property type="match status" value="1"/>
</dbReference>
<dbReference type="RefSeq" id="WP_090378631.1">
    <property type="nucleotide sequence ID" value="NZ_CP156749.1"/>
</dbReference>
<dbReference type="SUPFAM" id="SSF159664">
    <property type="entry name" value="CobE/GbiG C-terminal domain-like"/>
    <property type="match status" value="1"/>
</dbReference>
<dbReference type="GO" id="GO:0016787">
    <property type="term" value="F:hydrolase activity"/>
    <property type="evidence" value="ECO:0007669"/>
    <property type="project" value="UniProtKB-KW"/>
</dbReference>
<dbReference type="InterPro" id="IPR052553">
    <property type="entry name" value="CbiG_hydrolase"/>
</dbReference>
<evidence type="ECO:0000313" key="2">
    <source>
        <dbReference type="EMBL" id="SEC82059.1"/>
    </source>
</evidence>
<proteinExistence type="predicted"/>
<dbReference type="GO" id="GO:0009236">
    <property type="term" value="P:cobalamin biosynthetic process"/>
    <property type="evidence" value="ECO:0007669"/>
    <property type="project" value="InterPro"/>
</dbReference>
<protein>
    <submittedName>
        <fullName evidence="2">Cobalt-precorrin 5A hydrolase</fullName>
    </submittedName>
</protein>
<accession>A0A1H4VLT2</accession>
<dbReference type="Proteomes" id="UP000242849">
    <property type="component" value="Unassembled WGS sequence"/>
</dbReference>
<keyword evidence="3" id="KW-1185">Reference proteome</keyword>
<keyword evidence="2" id="KW-0378">Hydrolase</keyword>